<gene>
    <name evidence="10" type="ORF">PHLGIDRAFT_81702</name>
</gene>
<dbReference type="Proteomes" id="UP000053257">
    <property type="component" value="Unassembled WGS sequence"/>
</dbReference>
<dbReference type="InterPro" id="IPR016024">
    <property type="entry name" value="ARM-type_fold"/>
</dbReference>
<dbReference type="Pfam" id="PF21505">
    <property type="entry name" value="RPN2_N"/>
    <property type="match status" value="1"/>
</dbReference>
<evidence type="ECO:0000259" key="9">
    <source>
        <dbReference type="Pfam" id="PF21505"/>
    </source>
</evidence>
<dbReference type="STRING" id="745531.A0A0C3S7K9"/>
<dbReference type="FunFam" id="1.25.10.10:FF:000017">
    <property type="entry name" value="26S proteasome non-ATPase regulatory subunit 1"/>
    <property type="match status" value="1"/>
</dbReference>
<feature type="domain" description="26S proteasome non-ATPase regulatory subunit 1/RPN2 N-terminal" evidence="9">
    <location>
        <begin position="7"/>
        <end position="310"/>
    </location>
</feature>
<dbReference type="AlphaFoldDB" id="A0A0C3S7K9"/>
<proteinExistence type="inferred from homology"/>
<dbReference type="Pfam" id="PF18004">
    <property type="entry name" value="RPN2_C"/>
    <property type="match status" value="1"/>
</dbReference>
<feature type="domain" description="26S proteasome regulatory subunit RPN2 C-terminal" evidence="8">
    <location>
        <begin position="758"/>
        <end position="905"/>
    </location>
</feature>
<dbReference type="InterPro" id="IPR002015">
    <property type="entry name" value="Proteasome/cyclosome_rpt"/>
</dbReference>
<feature type="region of interest" description="Disordered" evidence="7">
    <location>
        <begin position="811"/>
        <end position="879"/>
    </location>
</feature>
<dbReference type="Pfam" id="PF13646">
    <property type="entry name" value="HEAT_2"/>
    <property type="match status" value="1"/>
</dbReference>
<feature type="compositionally biased region" description="Polar residues" evidence="7">
    <location>
        <begin position="856"/>
        <end position="879"/>
    </location>
</feature>
<keyword evidence="4" id="KW-0677">Repeat</keyword>
<name>A0A0C3S7K9_PHLG1</name>
<dbReference type="GO" id="GO:0034515">
    <property type="term" value="C:proteasome storage granule"/>
    <property type="evidence" value="ECO:0007669"/>
    <property type="project" value="TreeGrafter"/>
</dbReference>
<evidence type="ECO:0000256" key="2">
    <source>
        <dbReference type="ARBA" id="ARBA00006308"/>
    </source>
</evidence>
<dbReference type="EMBL" id="KN840439">
    <property type="protein sequence ID" value="KIP12501.1"/>
    <property type="molecule type" value="Genomic_DNA"/>
</dbReference>
<comment type="similarity">
    <text evidence="2 6">Belongs to the proteasome subunit S1 family.</text>
</comment>
<evidence type="ECO:0000259" key="8">
    <source>
        <dbReference type="Pfam" id="PF18004"/>
    </source>
</evidence>
<feature type="compositionally biased region" description="Acidic residues" evidence="7">
    <location>
        <begin position="975"/>
        <end position="993"/>
    </location>
</feature>
<organism evidence="10 11">
    <name type="scientific">Phlebiopsis gigantea (strain 11061_1 CR5-6)</name>
    <name type="common">White-rot fungus</name>
    <name type="synonym">Peniophora gigantea</name>
    <dbReference type="NCBI Taxonomy" id="745531"/>
    <lineage>
        <taxon>Eukaryota</taxon>
        <taxon>Fungi</taxon>
        <taxon>Dikarya</taxon>
        <taxon>Basidiomycota</taxon>
        <taxon>Agaricomycotina</taxon>
        <taxon>Agaricomycetes</taxon>
        <taxon>Polyporales</taxon>
        <taxon>Phanerochaetaceae</taxon>
        <taxon>Phlebiopsis</taxon>
    </lineage>
</organism>
<protein>
    <recommendedName>
        <fullName evidence="3 6">26S proteasome regulatory subunit RPN2</fullName>
    </recommendedName>
</protein>
<evidence type="ECO:0000256" key="1">
    <source>
        <dbReference type="ARBA" id="ARBA00002187"/>
    </source>
</evidence>
<evidence type="ECO:0000256" key="7">
    <source>
        <dbReference type="SAM" id="MobiDB-lite"/>
    </source>
</evidence>
<dbReference type="InterPro" id="IPR016642">
    <property type="entry name" value="26S_Psome_Rpn2"/>
</dbReference>
<evidence type="ECO:0000256" key="6">
    <source>
        <dbReference type="PIRNR" id="PIRNR015947"/>
    </source>
</evidence>
<comment type="function">
    <text evidence="1 6">Acts as a regulatory subunit of the 26S proteasome which is involved in the ATP-dependent degradation of ubiquitinated proteins.</text>
</comment>
<dbReference type="HOGENOM" id="CLU_002323_0_0_1"/>
<dbReference type="GO" id="GO:0008540">
    <property type="term" value="C:proteasome regulatory particle, base subcomplex"/>
    <property type="evidence" value="ECO:0007669"/>
    <property type="project" value="UniProtKB-UniRule"/>
</dbReference>
<dbReference type="PANTHER" id="PTHR10943">
    <property type="entry name" value="26S PROTEASOME NON-ATPASE REGULATORY SUBUNIT"/>
    <property type="match status" value="1"/>
</dbReference>
<dbReference type="Pfam" id="PF01851">
    <property type="entry name" value="PC_rep"/>
    <property type="match status" value="2"/>
</dbReference>
<keyword evidence="11" id="KW-1185">Reference proteome</keyword>
<dbReference type="GO" id="GO:0043161">
    <property type="term" value="P:proteasome-mediated ubiquitin-dependent protein catabolic process"/>
    <property type="evidence" value="ECO:0007669"/>
    <property type="project" value="TreeGrafter"/>
</dbReference>
<sequence>MVRPHSSAAGVLALLSEPEPVLKEHALKSLNTIVPQFWAEISEQIELIESLYESEELSDEARSSAALLASKVYYYLGEYDEALSFALSAGSAFEAEGRIPGAEEYVETVISKAIDRYVEARSKEEVGGEKIDSKLQGIIEGLLHRCISEGEYRQAIGIALESRRLDIVSDIYKKTRDVSLLSYAMDAVLDTGFSLSYRNEVLKFLLPLFPLPSRKDKSPHVHSLTRLLVSLGSPELTVPYLKSFVPNEKLLAYQLAFDLVEGGAQDFLESIRTELPEGDATTKEIYDQIREILAGQESVKLYLEFLKSNNKTDMLILKHTKDSLEGRSSIYHNALTLQNAFMHAGTTSDSFLRENLEWLALASNWAKFSATAGLGVIHKGHFVEGMNILGPYLPQQGVESGIPGAIYSEGGALYALGLINAGCGSGRQVEGYLRETLKAAQSEVVQHGAALGLGVAGMGGKNAEAYEDLKSTLFNDSAVSGEAAGYAMGLIMLGTGSGECADEMLTYARETQHEKIIRGLAIGIAFLYYARQEQADSVAESLLDEKDPLLRYGGVYTLALAYAGTSNNDAIRKLLHVAVSDTSDDVRRAAVTALAFLLFKNPSQVPRIVQLLSESYNPHVRCGATLALGIACAGTGLQDAIDILEPMTKDSVDFVRQGAYIALGLILVEQSEASSPTIASIRTTYNKVIGNKHEDPMARFGAVIGQGLIDAGGRNVTISLQSRAGTRNMSAIVGMVLFCQFWYWYPLAHCASLAFEPTGIIGLDAKLRAPKFEFISNAKPSLFAYPQPTQPPKKETVTKVATAVLSTTAKAKAREKRKAAAEGEAMDTDEKEKKDGDVEMKSDEAGADKHGDVSPLTGSMSGLPESPNSPEPNTQKLPNFSRVTPAQMAYVTFPPDSRYQPVRAVSTLPPRKGHATASSIANMEKFAGGGGVLILTDLRPEQEPEYIEFTTVHVTPQTEASEDPDRWRHIALDENAPEADPPEPFEYPFDSDT</sequence>
<evidence type="ECO:0000256" key="4">
    <source>
        <dbReference type="ARBA" id="ARBA00022737"/>
    </source>
</evidence>
<accession>A0A0C3S7K9</accession>
<dbReference type="Gene3D" id="1.25.10.10">
    <property type="entry name" value="Leucine-rich Repeat Variant"/>
    <property type="match status" value="1"/>
</dbReference>
<keyword evidence="5 6" id="KW-0647">Proteasome</keyword>
<dbReference type="GO" id="GO:0030234">
    <property type="term" value="F:enzyme regulator activity"/>
    <property type="evidence" value="ECO:0007669"/>
    <property type="project" value="UniProtKB-UniRule"/>
</dbReference>
<dbReference type="GO" id="GO:0042176">
    <property type="term" value="P:regulation of protein catabolic process"/>
    <property type="evidence" value="ECO:0007669"/>
    <property type="project" value="UniProtKB-UniRule"/>
</dbReference>
<reference evidence="10 11" key="1">
    <citation type="journal article" date="2014" name="PLoS Genet.">
        <title>Analysis of the Phlebiopsis gigantea genome, transcriptome and secretome provides insight into its pioneer colonization strategies of wood.</title>
        <authorList>
            <person name="Hori C."/>
            <person name="Ishida T."/>
            <person name="Igarashi K."/>
            <person name="Samejima M."/>
            <person name="Suzuki H."/>
            <person name="Master E."/>
            <person name="Ferreira P."/>
            <person name="Ruiz-Duenas F.J."/>
            <person name="Held B."/>
            <person name="Canessa P."/>
            <person name="Larrondo L.F."/>
            <person name="Schmoll M."/>
            <person name="Druzhinina I.S."/>
            <person name="Kubicek C.P."/>
            <person name="Gaskell J.A."/>
            <person name="Kersten P."/>
            <person name="St John F."/>
            <person name="Glasner J."/>
            <person name="Sabat G."/>
            <person name="Splinter BonDurant S."/>
            <person name="Syed K."/>
            <person name="Yadav J."/>
            <person name="Mgbeahuruike A.C."/>
            <person name="Kovalchuk A."/>
            <person name="Asiegbu F.O."/>
            <person name="Lackner G."/>
            <person name="Hoffmeister D."/>
            <person name="Rencoret J."/>
            <person name="Gutierrez A."/>
            <person name="Sun H."/>
            <person name="Lindquist E."/>
            <person name="Barry K."/>
            <person name="Riley R."/>
            <person name="Grigoriev I.V."/>
            <person name="Henrissat B."/>
            <person name="Kues U."/>
            <person name="Berka R.M."/>
            <person name="Martinez A.T."/>
            <person name="Covert S.F."/>
            <person name="Blanchette R.A."/>
            <person name="Cullen D."/>
        </authorList>
    </citation>
    <scope>NUCLEOTIDE SEQUENCE [LARGE SCALE GENOMIC DNA]</scope>
    <source>
        <strain evidence="10 11">11061_1 CR5-6</strain>
    </source>
</reference>
<dbReference type="SUPFAM" id="SSF48371">
    <property type="entry name" value="ARM repeat"/>
    <property type="match status" value="1"/>
</dbReference>
<dbReference type="InterPro" id="IPR048570">
    <property type="entry name" value="PSMD1_RPN2_N"/>
</dbReference>
<dbReference type="GO" id="GO:0005634">
    <property type="term" value="C:nucleus"/>
    <property type="evidence" value="ECO:0007669"/>
    <property type="project" value="TreeGrafter"/>
</dbReference>
<dbReference type="InterPro" id="IPR011989">
    <property type="entry name" value="ARM-like"/>
</dbReference>
<evidence type="ECO:0000313" key="10">
    <source>
        <dbReference type="EMBL" id="KIP12501.1"/>
    </source>
</evidence>
<evidence type="ECO:0000313" key="11">
    <source>
        <dbReference type="Proteomes" id="UP000053257"/>
    </source>
</evidence>
<dbReference type="OrthoDB" id="261572at2759"/>
<evidence type="ECO:0000256" key="5">
    <source>
        <dbReference type="ARBA" id="ARBA00022942"/>
    </source>
</evidence>
<feature type="region of interest" description="Disordered" evidence="7">
    <location>
        <begin position="972"/>
        <end position="993"/>
    </location>
</feature>
<dbReference type="InterPro" id="IPR040623">
    <property type="entry name" value="RPN2_C"/>
</dbReference>
<dbReference type="PIRSF" id="PIRSF015947">
    <property type="entry name" value="26S_Psome_Rpn2"/>
    <property type="match status" value="1"/>
</dbReference>
<dbReference type="PANTHER" id="PTHR10943:SF2">
    <property type="entry name" value="26S PROTEASOME NON-ATPASE REGULATORY SUBUNIT 1"/>
    <property type="match status" value="1"/>
</dbReference>
<feature type="compositionally biased region" description="Basic and acidic residues" evidence="7">
    <location>
        <begin position="828"/>
        <end position="852"/>
    </location>
</feature>
<evidence type="ECO:0000256" key="3">
    <source>
        <dbReference type="ARBA" id="ARBA00015684"/>
    </source>
</evidence>